<evidence type="ECO:0008006" key="2">
    <source>
        <dbReference type="Google" id="ProtNLM"/>
    </source>
</evidence>
<reference evidence="1" key="1">
    <citation type="submission" date="2018-10" db="EMBL/GenBank/DDBJ databases">
        <title>Hidden diversity of soil giant viruses.</title>
        <authorList>
            <person name="Schulz F."/>
            <person name="Alteio L."/>
            <person name="Goudeau D."/>
            <person name="Ryan E.M."/>
            <person name="Malmstrom R.R."/>
            <person name="Blanchard J."/>
            <person name="Woyke T."/>
        </authorList>
    </citation>
    <scope>NUCLEOTIDE SEQUENCE</scope>
    <source>
        <strain evidence="1">BAV1</strain>
    </source>
</reference>
<organism evidence="1">
    <name type="scientific">Barrevirus sp</name>
    <dbReference type="NCBI Taxonomy" id="2487763"/>
    <lineage>
        <taxon>Viruses</taxon>
        <taxon>Varidnaviria</taxon>
        <taxon>Bamfordvirae</taxon>
        <taxon>Nucleocytoviricota</taxon>
        <taxon>Megaviricetes</taxon>
        <taxon>Imitervirales</taxon>
        <taxon>Mimiviridae</taxon>
        <taxon>Klosneuvirinae</taxon>
    </lineage>
</organism>
<accession>A0A3G4ZQV0</accession>
<dbReference type="SMART" id="SM01325">
    <property type="entry name" value="DUF3160"/>
    <property type="match status" value="1"/>
</dbReference>
<dbReference type="Pfam" id="PF11369">
    <property type="entry name" value="DUF3160"/>
    <property type="match status" value="1"/>
</dbReference>
<dbReference type="EMBL" id="MK072021">
    <property type="protein sequence ID" value="AYV77255.1"/>
    <property type="molecule type" value="Genomic_DNA"/>
</dbReference>
<name>A0A3G4ZQV0_9VIRU</name>
<sequence length="779" mass="90541">MENQLQYLDLIQINPTEFNDSQKLKQDKLRAEKGDKAYYDMLWSDQHNDLKSTKSIDYRLTDEEVAKLKESGLLFKKNGQNSFAKHYLNLYNNDLPVMITSDSMLYALHKFYDNYLMNLETDVLINEFKDLCASMLKTLYQIVPNEQNREYLRDLEVFFLIPLTILSLQNELSESISTEVVTLFTPEVTRSLFKKCDENRRQNEINQGYPDVTSNYDRAFIRKAYKFYKFYEPNSHTDEYDVRRLVLSSPKLYAAVQAFKQPDVPSLSFKFGGKELFDTLIKKIYDKEHIVVPFCDTKIMIQGSQFKPRGHYTKSKELKNYFIAFTWLSKFDISIDREDNAKKQSDAIILSSLIAKIGEQNLDKLAKIQKFISLIIGEADGHTVTDFIKIINNIVPRDKTINESFNWILSNRETITNNFFENVFKYGQLTKFGDKALKPTTVSFSLIGKGNQIDNIIIQKLVDKNLVTDDGSVPMRKLPFIFDVLYTVFGNSSIKDKVDERMNDLKGVDGRDGYQYTEYLESLRKQCDQHKFSNTLYSQELIMLRTLSQNNKGDSFPFSTNSWLKKQAQTQLGHYAELRHDNVLYLEEASGGGCECMYPDLIVEPNVAFWNEMLTLIRMLKSLLPPKKKDTNNWRDELSDIDVLVNFETIIEKFIRFIGSGQKDEALKKELTCIVKITFQGSGPTRYDGWYVKLFHSDEICFEKTPEISTYFSSVNDDRGPGSVSHLGTGLPQLMYLNTDNKVFVGPVYTVYDFLTKENHRLNDEEWKKEHTNYQPLTF</sequence>
<gene>
    <name evidence="1" type="ORF">Barrevirus24_5</name>
</gene>
<dbReference type="InterPro" id="IPR022601">
    <property type="entry name" value="DUF3160"/>
</dbReference>
<evidence type="ECO:0000313" key="1">
    <source>
        <dbReference type="EMBL" id="AYV77255.1"/>
    </source>
</evidence>
<proteinExistence type="predicted"/>
<protein>
    <recommendedName>
        <fullName evidence="2">DUF3160 domain-containing protein</fullName>
    </recommendedName>
</protein>